<keyword evidence="1" id="KW-0812">Transmembrane</keyword>
<feature type="transmembrane region" description="Helical" evidence="1">
    <location>
        <begin position="21"/>
        <end position="41"/>
    </location>
</feature>
<proteinExistence type="predicted"/>
<evidence type="ECO:0000313" key="2">
    <source>
        <dbReference type="EMBL" id="MDO3382102.1"/>
    </source>
</evidence>
<dbReference type="EMBL" id="JAULRT010000052">
    <property type="protein sequence ID" value="MDO3382102.1"/>
    <property type="molecule type" value="Genomic_DNA"/>
</dbReference>
<feature type="transmembrane region" description="Helical" evidence="1">
    <location>
        <begin position="47"/>
        <end position="66"/>
    </location>
</feature>
<dbReference type="RefSeq" id="WP_302712262.1">
    <property type="nucleotide sequence ID" value="NZ_JAULRT010000052.1"/>
</dbReference>
<dbReference type="InterPro" id="IPR018643">
    <property type="entry name" value="DUF2069_membrane"/>
</dbReference>
<dbReference type="Proteomes" id="UP001168380">
    <property type="component" value="Unassembled WGS sequence"/>
</dbReference>
<keyword evidence="3" id="KW-1185">Reference proteome</keyword>
<name>A0ABT8TDA7_9GAMM</name>
<protein>
    <submittedName>
        <fullName evidence="2">DUF2069 domain-containing protein</fullName>
    </submittedName>
</protein>
<keyword evidence="1" id="KW-0472">Membrane</keyword>
<gene>
    <name evidence="2" type="ORF">QWI16_07935</name>
</gene>
<keyword evidence="1" id="KW-1133">Transmembrane helix</keyword>
<evidence type="ECO:0000256" key="1">
    <source>
        <dbReference type="SAM" id="Phobius"/>
    </source>
</evidence>
<evidence type="ECO:0000313" key="3">
    <source>
        <dbReference type="Proteomes" id="UP001168380"/>
    </source>
</evidence>
<comment type="caution">
    <text evidence="2">The sequence shown here is derived from an EMBL/GenBank/DDBJ whole genome shotgun (WGS) entry which is preliminary data.</text>
</comment>
<feature type="transmembrane region" description="Helical" evidence="1">
    <location>
        <begin position="98"/>
        <end position="118"/>
    </location>
</feature>
<organism evidence="2 3">
    <name type="scientific">Gilvimarinus algae</name>
    <dbReference type="NCBI Taxonomy" id="3058037"/>
    <lineage>
        <taxon>Bacteria</taxon>
        <taxon>Pseudomonadati</taxon>
        <taxon>Pseudomonadota</taxon>
        <taxon>Gammaproteobacteria</taxon>
        <taxon>Cellvibrionales</taxon>
        <taxon>Cellvibrionaceae</taxon>
        <taxon>Gilvimarinus</taxon>
    </lineage>
</organism>
<feature type="transmembrane region" description="Helical" evidence="1">
    <location>
        <begin position="73"/>
        <end position="92"/>
    </location>
</feature>
<dbReference type="Pfam" id="PF09842">
    <property type="entry name" value="DUF2069"/>
    <property type="match status" value="1"/>
</dbReference>
<accession>A0ABT8TDA7</accession>
<sequence>MKTPQYTTDDIVPLERRYHRARALSAFAIIALCVLFCWANLTEATGSWVRLAVQTLPLALFLPGIWRDHHRTYSWLCFVVLFYFTALVVAAMGPQSHWTDYLGVTLSVVLFCTAMMASRWCQHARLARDQNASITQH</sequence>
<reference evidence="2" key="1">
    <citation type="submission" date="2023-07" db="EMBL/GenBank/DDBJ databases">
        <title>Gilvimarinus algae sp. nov., isolated from the surface of Kelp.</title>
        <authorList>
            <person name="Sun Y.Y."/>
            <person name="Gong Y."/>
            <person name="Du Z.J."/>
        </authorList>
    </citation>
    <scope>NUCLEOTIDE SEQUENCE</scope>
    <source>
        <strain evidence="2">SDUM040014</strain>
    </source>
</reference>